<proteinExistence type="predicted"/>
<evidence type="ECO:0000313" key="2">
    <source>
        <dbReference type="Proteomes" id="UP000014062"/>
    </source>
</evidence>
<dbReference type="Proteomes" id="UP000014062">
    <property type="component" value="Chromosome"/>
</dbReference>
<evidence type="ECO:0000313" key="1">
    <source>
        <dbReference type="EMBL" id="EOY51989.1"/>
    </source>
</evidence>
<protein>
    <submittedName>
        <fullName evidence="1">Uncharacterized protein</fullName>
    </submittedName>
</protein>
<organism evidence="1 2">
    <name type="scientific">Streptomyces lividans 1326</name>
    <dbReference type="NCBI Taxonomy" id="1200984"/>
    <lineage>
        <taxon>Bacteria</taxon>
        <taxon>Bacillati</taxon>
        <taxon>Actinomycetota</taxon>
        <taxon>Actinomycetes</taxon>
        <taxon>Kitasatosporales</taxon>
        <taxon>Streptomycetaceae</taxon>
        <taxon>Streptomyces</taxon>
    </lineage>
</organism>
<accession>A0A7U9DXK3</accession>
<gene>
    <name evidence="1" type="ORF">SLI_7285</name>
</gene>
<sequence length="93" mass="9839">MVVAISRTSGYIIMTTGSPATDTAPGALLCVARGSHLDSVIGGRRRRRRSVLARRRLAAARDPHDVLGGTSSATRLGTPGRLAANQVWHHLSV</sequence>
<name>A0A7U9DXK3_STRLI</name>
<dbReference type="AlphaFoldDB" id="A0A7U9DXK3"/>
<dbReference type="EMBL" id="CM001889">
    <property type="protein sequence ID" value="EOY51989.1"/>
    <property type="molecule type" value="Genomic_DNA"/>
</dbReference>
<reference evidence="2" key="1">
    <citation type="journal article" date="2013" name="Genome Biol. Evol.">
        <title>The genome sequence of Streptomyces lividans 66 reveals a novel tRNA-dependent peptide biosynthetic system within a metal-related genomic island.</title>
        <authorList>
            <person name="Cruz-Morales P."/>
            <person name="Vijgenboom E."/>
            <person name="Iruegas-Bocardo F."/>
            <person name="Girard G."/>
            <person name="Yanez-Guerra L.A."/>
            <person name="Ramos-Aboites H.E."/>
            <person name="Pernodet J.L."/>
            <person name="Anne J."/>
            <person name="van Wezel G.P."/>
            <person name="Barona-Gomez F."/>
        </authorList>
    </citation>
    <scope>NUCLEOTIDE SEQUENCE [LARGE SCALE GENOMIC DNA]</scope>
    <source>
        <strain evidence="2">1326</strain>
    </source>
</reference>